<evidence type="ECO:0000256" key="10">
    <source>
        <dbReference type="ARBA" id="ARBA00023180"/>
    </source>
</evidence>
<comment type="catalytic activity">
    <reaction evidence="14">
        <text>1D-myo-inositol hexakisphosphate + H2O = 1D-myo-inositol 1,2,4,5,6-pentakisphosphate + phosphate</text>
        <dbReference type="Rhea" id="RHEA:16989"/>
        <dbReference type="ChEBI" id="CHEBI:15377"/>
        <dbReference type="ChEBI" id="CHEBI:43474"/>
        <dbReference type="ChEBI" id="CHEBI:57798"/>
        <dbReference type="ChEBI" id="CHEBI:58130"/>
        <dbReference type="EC" id="3.1.3.62"/>
    </reaction>
    <physiologicalReaction direction="left-to-right" evidence="14">
        <dbReference type="Rhea" id="RHEA:16990"/>
    </physiologicalReaction>
</comment>
<evidence type="ECO:0000256" key="6">
    <source>
        <dbReference type="ARBA" id="ARBA00022475"/>
    </source>
</evidence>
<evidence type="ECO:0000256" key="2">
    <source>
        <dbReference type="ARBA" id="ARBA00008422"/>
    </source>
</evidence>
<dbReference type="Proteomes" id="UP000886520">
    <property type="component" value="Chromosome 1"/>
</dbReference>
<feature type="disulfide bond" evidence="16">
    <location>
        <begin position="69"/>
        <end position="410"/>
    </location>
</feature>
<keyword evidence="19" id="KW-1185">Reference proteome</keyword>
<evidence type="ECO:0000256" key="13">
    <source>
        <dbReference type="ARBA" id="ARBA00043671"/>
    </source>
</evidence>
<protein>
    <recommendedName>
        <fullName evidence="5">Multiple inositol polyphosphate phosphatase 1</fullName>
        <ecNumber evidence="4">3.1.3.62</ecNumber>
        <ecNumber evidence="3">3.1.3.80</ecNumber>
    </recommendedName>
    <alternativeName>
        <fullName evidence="11">2,3-bisphosphoglycerate 3-phosphatase</fullName>
    </alternativeName>
</protein>
<evidence type="ECO:0000256" key="5">
    <source>
        <dbReference type="ARBA" id="ARBA00018097"/>
    </source>
</evidence>
<dbReference type="CDD" id="cd07061">
    <property type="entry name" value="HP_HAP_like"/>
    <property type="match status" value="1"/>
</dbReference>
<comment type="caution">
    <text evidence="18">The sequence shown here is derived from an EMBL/GenBank/DDBJ whole genome shotgun (WGS) entry which is preliminary data.</text>
</comment>
<evidence type="ECO:0000256" key="16">
    <source>
        <dbReference type="PIRSR" id="PIRSR000894-2"/>
    </source>
</evidence>
<dbReference type="AlphaFoldDB" id="A0A9D4ZSS2"/>
<keyword evidence="7 17" id="KW-0732">Signal</keyword>
<proteinExistence type="inferred from homology"/>
<accession>A0A9D4ZSS2</accession>
<comment type="catalytic activity">
    <reaction evidence="13">
        <text>1D-myo-inositol 1,2,4,5,6-pentakisphosphate + H2O = 1D-myo-inositol 1,2,5,6-tetrakisphosphate + phosphate</text>
        <dbReference type="Rhea" id="RHEA:77115"/>
        <dbReference type="ChEBI" id="CHEBI:15377"/>
        <dbReference type="ChEBI" id="CHEBI:43474"/>
        <dbReference type="ChEBI" id="CHEBI:57798"/>
        <dbReference type="ChEBI" id="CHEBI:195535"/>
        <dbReference type="EC" id="3.1.3.62"/>
    </reaction>
    <physiologicalReaction direction="left-to-right" evidence="13">
        <dbReference type="Rhea" id="RHEA:77116"/>
    </physiologicalReaction>
</comment>
<dbReference type="PANTHER" id="PTHR20963">
    <property type="entry name" value="MULTIPLE INOSITOL POLYPHOSPHATE PHOSPHATASE-RELATED"/>
    <property type="match status" value="1"/>
</dbReference>
<dbReference type="GO" id="GO:0003993">
    <property type="term" value="F:acid phosphatase activity"/>
    <property type="evidence" value="ECO:0007669"/>
    <property type="project" value="TreeGrafter"/>
</dbReference>
<dbReference type="EC" id="3.1.3.80" evidence="3"/>
<dbReference type="InterPro" id="IPR000560">
    <property type="entry name" value="His_Pase_clade-2"/>
</dbReference>
<evidence type="ECO:0000256" key="14">
    <source>
        <dbReference type="ARBA" id="ARBA00043691"/>
    </source>
</evidence>
<comment type="similarity">
    <text evidence="2">Belongs to the histidine acid phosphatase family. MINPP1 subfamily.</text>
</comment>
<comment type="catalytic activity">
    <reaction evidence="15">
        <text>(2R)-2,3-bisphosphoglycerate + H2O = (2R)-2-phosphoglycerate + phosphate</text>
        <dbReference type="Rhea" id="RHEA:27381"/>
        <dbReference type="ChEBI" id="CHEBI:15377"/>
        <dbReference type="ChEBI" id="CHEBI:43474"/>
        <dbReference type="ChEBI" id="CHEBI:58248"/>
        <dbReference type="ChEBI" id="CHEBI:58289"/>
        <dbReference type="EC" id="3.1.3.80"/>
    </reaction>
    <physiologicalReaction direction="left-to-right" evidence="15">
        <dbReference type="Rhea" id="RHEA:27382"/>
    </physiologicalReaction>
</comment>
<dbReference type="EC" id="3.1.3.62" evidence="4"/>
<evidence type="ECO:0000256" key="8">
    <source>
        <dbReference type="ARBA" id="ARBA00022801"/>
    </source>
</evidence>
<evidence type="ECO:0000256" key="11">
    <source>
        <dbReference type="ARBA" id="ARBA00031642"/>
    </source>
</evidence>
<evidence type="ECO:0000256" key="17">
    <source>
        <dbReference type="SAM" id="SignalP"/>
    </source>
</evidence>
<keyword evidence="8" id="KW-0378">Hydrolase</keyword>
<dbReference type="EMBL" id="JABFUD020000001">
    <property type="protein sequence ID" value="KAI5084791.1"/>
    <property type="molecule type" value="Genomic_DNA"/>
</dbReference>
<evidence type="ECO:0000256" key="7">
    <source>
        <dbReference type="ARBA" id="ARBA00022729"/>
    </source>
</evidence>
<keyword evidence="10" id="KW-0325">Glycoprotein</keyword>
<evidence type="ECO:0000256" key="9">
    <source>
        <dbReference type="ARBA" id="ARBA00023136"/>
    </source>
</evidence>
<evidence type="ECO:0000256" key="12">
    <source>
        <dbReference type="ARBA" id="ARBA00043668"/>
    </source>
</evidence>
<gene>
    <name evidence="18" type="ORF">GOP47_0000960</name>
</gene>
<dbReference type="OrthoDB" id="6509975at2759"/>
<feature type="disulfide bond" evidence="16">
    <location>
        <begin position="266"/>
        <end position="280"/>
    </location>
</feature>
<evidence type="ECO:0000256" key="3">
    <source>
        <dbReference type="ARBA" id="ARBA00012976"/>
    </source>
</evidence>
<evidence type="ECO:0000256" key="4">
    <source>
        <dbReference type="ARBA" id="ARBA00013040"/>
    </source>
</evidence>
<keyword evidence="9" id="KW-0472">Membrane</keyword>
<evidence type="ECO:0000313" key="18">
    <source>
        <dbReference type="EMBL" id="KAI5084791.1"/>
    </source>
</evidence>
<feature type="chain" id="PRO_5038757069" description="Multiple inositol polyphosphate phosphatase 1" evidence="17">
    <location>
        <begin position="27"/>
        <end position="481"/>
    </location>
</feature>
<dbReference type="PIRSF" id="PIRSF000894">
    <property type="entry name" value="Acid_phosphatase"/>
    <property type="match status" value="1"/>
</dbReference>
<dbReference type="InterPro" id="IPR029033">
    <property type="entry name" value="His_PPase_superfam"/>
</dbReference>
<organism evidence="18 19">
    <name type="scientific">Adiantum capillus-veneris</name>
    <name type="common">Maidenhair fern</name>
    <dbReference type="NCBI Taxonomy" id="13818"/>
    <lineage>
        <taxon>Eukaryota</taxon>
        <taxon>Viridiplantae</taxon>
        <taxon>Streptophyta</taxon>
        <taxon>Embryophyta</taxon>
        <taxon>Tracheophyta</taxon>
        <taxon>Polypodiopsida</taxon>
        <taxon>Polypodiidae</taxon>
        <taxon>Polypodiales</taxon>
        <taxon>Pteridineae</taxon>
        <taxon>Pteridaceae</taxon>
        <taxon>Vittarioideae</taxon>
        <taxon>Adiantum</taxon>
    </lineage>
</organism>
<evidence type="ECO:0000256" key="1">
    <source>
        <dbReference type="ARBA" id="ARBA00004236"/>
    </source>
</evidence>
<feature type="signal peptide" evidence="17">
    <location>
        <begin position="1"/>
        <end position="26"/>
    </location>
</feature>
<keyword evidence="6" id="KW-1003">Cell membrane</keyword>
<name>A0A9D4ZSS2_ADICA</name>
<dbReference type="SUPFAM" id="SSF53254">
    <property type="entry name" value="Phosphoglycerate mutase-like"/>
    <property type="match status" value="1"/>
</dbReference>
<comment type="subcellular location">
    <subcellularLocation>
        <location evidence="1">Cell membrane</location>
    </subcellularLocation>
</comment>
<reference evidence="18" key="1">
    <citation type="submission" date="2021-01" db="EMBL/GenBank/DDBJ databases">
        <title>Adiantum capillus-veneris genome.</title>
        <authorList>
            <person name="Fang Y."/>
            <person name="Liao Q."/>
        </authorList>
    </citation>
    <scope>NUCLEOTIDE SEQUENCE</scope>
    <source>
        <strain evidence="18">H3</strain>
        <tissue evidence="18">Leaf</tissue>
    </source>
</reference>
<dbReference type="GO" id="GO:0034417">
    <property type="term" value="F:bisphosphoglycerate 3-phosphatase activity"/>
    <property type="evidence" value="ECO:0007669"/>
    <property type="project" value="UniProtKB-EC"/>
</dbReference>
<dbReference type="GO" id="GO:0005886">
    <property type="term" value="C:plasma membrane"/>
    <property type="evidence" value="ECO:0007669"/>
    <property type="project" value="UniProtKB-SubCell"/>
</dbReference>
<keyword evidence="16" id="KW-1015">Disulfide bond</keyword>
<dbReference type="GO" id="GO:0052745">
    <property type="term" value="F:inositol phosphate phosphatase activity"/>
    <property type="evidence" value="ECO:0007669"/>
    <property type="project" value="TreeGrafter"/>
</dbReference>
<sequence>MKGLLGKKVLPVFALVAVTVFAAVFACTTSSEPENFDVREHLSTATRYEHGIVSTKQLSNESVEPPPSCLPIHINLVARHGTRAPTKKRIKQINGFAERIREWGNSSLLAPRWMKDWKSPWDGRIVGGEVLPKGEEEMFELGQRLRTRYPEVFKEPYHPDLYMISATQVPRSAASAVAFGMGLFAGEGTLGPGYHRAFSVISDSRTHDTHLRFYESCRAYQESKANAMPVVAAIQEDFHIHIASSLKERYLFNVTKEDIPTLWFLCKQEAAALDIVDRSCSLFTKEDVEMLEWADDVEVHKLKGYGESINYRMGIPLLTNVLNSMERVIAASKDGHPWNAMEKGHLRFAHAETVIPFTCLLGLFLDEGDLQKILMEAPLEPPPPPPKPRLWRGSAVAPYGANSMVVLHKCSSLDKTGSDTEDDDFRVQIFHNEVPVALPGCNGTHFCPFKVFKEQVILPHLKYSYDSLCSLQKSEEKHDEL</sequence>
<dbReference type="PANTHER" id="PTHR20963:SF8">
    <property type="entry name" value="MULTIPLE INOSITOL POLYPHOSPHATE PHOSPHATASE 1"/>
    <property type="match status" value="1"/>
</dbReference>
<evidence type="ECO:0000313" key="19">
    <source>
        <dbReference type="Proteomes" id="UP000886520"/>
    </source>
</evidence>
<dbReference type="Pfam" id="PF00328">
    <property type="entry name" value="His_Phos_2"/>
    <property type="match status" value="1"/>
</dbReference>
<evidence type="ECO:0000256" key="15">
    <source>
        <dbReference type="ARBA" id="ARBA00043832"/>
    </source>
</evidence>
<dbReference type="Gene3D" id="3.40.50.1240">
    <property type="entry name" value="Phosphoglycerate mutase-like"/>
    <property type="match status" value="1"/>
</dbReference>
<comment type="catalytic activity">
    <reaction evidence="12">
        <text>1D-myo-inositol 1,2,5,6-tetrakisphosphate + H2O = 1D-myo-inositol 1,2,6-trisphosphate + phosphate</text>
        <dbReference type="Rhea" id="RHEA:77119"/>
        <dbReference type="ChEBI" id="CHEBI:15377"/>
        <dbReference type="ChEBI" id="CHEBI:43474"/>
        <dbReference type="ChEBI" id="CHEBI:195535"/>
        <dbReference type="ChEBI" id="CHEBI:195537"/>
        <dbReference type="EC" id="3.1.3.62"/>
    </reaction>
    <physiologicalReaction direction="left-to-right" evidence="12">
        <dbReference type="Rhea" id="RHEA:77120"/>
    </physiologicalReaction>
</comment>
<dbReference type="InterPro" id="IPR016274">
    <property type="entry name" value="Histidine_acid_Pase_euk"/>
</dbReference>
<dbReference type="PROSITE" id="PS51257">
    <property type="entry name" value="PROKAR_LIPOPROTEIN"/>
    <property type="match status" value="1"/>
</dbReference>